<evidence type="ECO:0000259" key="1">
    <source>
        <dbReference type="Pfam" id="PF00534"/>
    </source>
</evidence>
<name>A0ABM8HTZ5_9BACT</name>
<reference evidence="3 4" key="2">
    <citation type="journal article" date="2021" name="Int. J. Syst. Evol. Microbiol.">
        <title>Isolation and Polyphasic Characterization of Desulfuromonas versatilis sp. Nov., an Electrogenic Bacteria Capable of Versatile Metabolism Isolated from a Graphene Oxide-Reducing Enrichment Culture.</title>
        <authorList>
            <person name="Xie L."/>
            <person name="Yoshida N."/>
            <person name="Ishii S."/>
            <person name="Meng L."/>
        </authorList>
    </citation>
    <scope>NUCLEOTIDE SEQUENCE [LARGE SCALE GENOMIC DNA]</scope>
    <source>
        <strain evidence="3 4">NIT-T3</strain>
    </source>
</reference>
<feature type="domain" description="Glycosyl transferase family 1" evidence="1">
    <location>
        <begin position="197"/>
        <end position="346"/>
    </location>
</feature>
<proteinExistence type="predicted"/>
<organism evidence="3 4">
    <name type="scientific">Desulfuromonas versatilis</name>
    <dbReference type="NCBI Taxonomy" id="2802975"/>
    <lineage>
        <taxon>Bacteria</taxon>
        <taxon>Pseudomonadati</taxon>
        <taxon>Thermodesulfobacteriota</taxon>
        <taxon>Desulfuromonadia</taxon>
        <taxon>Desulfuromonadales</taxon>
        <taxon>Desulfuromonadaceae</taxon>
        <taxon>Desulfuromonas</taxon>
    </lineage>
</organism>
<dbReference type="InterPro" id="IPR001296">
    <property type="entry name" value="Glyco_trans_1"/>
</dbReference>
<evidence type="ECO:0000313" key="3">
    <source>
        <dbReference type="EMBL" id="BCR05797.1"/>
    </source>
</evidence>
<dbReference type="Proteomes" id="UP001319827">
    <property type="component" value="Chromosome"/>
</dbReference>
<keyword evidence="4" id="KW-1185">Reference proteome</keyword>
<evidence type="ECO:0000313" key="4">
    <source>
        <dbReference type="Proteomes" id="UP001319827"/>
    </source>
</evidence>
<protein>
    <submittedName>
        <fullName evidence="3">Glycosyl transferase</fullName>
    </submittedName>
</protein>
<dbReference type="PANTHER" id="PTHR12526">
    <property type="entry name" value="GLYCOSYLTRANSFERASE"/>
    <property type="match status" value="1"/>
</dbReference>
<feature type="domain" description="Glycosyltransferase subfamily 4-like N-terminal" evidence="2">
    <location>
        <begin position="16"/>
        <end position="179"/>
    </location>
</feature>
<dbReference type="PANTHER" id="PTHR12526:SF630">
    <property type="entry name" value="GLYCOSYLTRANSFERASE"/>
    <property type="match status" value="1"/>
</dbReference>
<sequence>MNKNKISIFLPSLYGGGAERVMVNLANGLIELGYQVDVVLAKKDGKFFNLLNSKIEIIDLRSKRTFLCLFGLIKYLKKDKPTALISGLDHANIICILAQKISRAGCRSIITLHANFQPTYDDETINNIVKIKQKAFDCFIGLIFPFANNIIAVSEGVKEFYQNKYKLPKNKMKVIYNPVIDNSLKEKAKEPLDHPWFSQEHTPIILCVGRLSAQKNFKDAIYAFCEVRKHIKAKLVFLGEGEERLSLEEIIGKCGYKEDIEMLGFVSNPYKYLSRSSVFLLSSLFEGLPTVIIEALSLGIPVVSTDCPSGPSEIIGQNKYCRIVPVGDIHGLANGILEVINKKILPEGLNGLNVYDVGYASRKYVEIINEEGGF</sequence>
<dbReference type="InterPro" id="IPR028098">
    <property type="entry name" value="Glyco_trans_4-like_N"/>
</dbReference>
<dbReference type="Pfam" id="PF13439">
    <property type="entry name" value="Glyco_transf_4"/>
    <property type="match status" value="1"/>
</dbReference>
<dbReference type="EMBL" id="AP024355">
    <property type="protein sequence ID" value="BCR05797.1"/>
    <property type="molecule type" value="Genomic_DNA"/>
</dbReference>
<keyword evidence="3" id="KW-0808">Transferase</keyword>
<dbReference type="CDD" id="cd03811">
    <property type="entry name" value="GT4_GT28_WabH-like"/>
    <property type="match status" value="1"/>
</dbReference>
<dbReference type="RefSeq" id="WP_221249198.1">
    <property type="nucleotide sequence ID" value="NZ_AP024355.1"/>
</dbReference>
<dbReference type="GO" id="GO:0016740">
    <property type="term" value="F:transferase activity"/>
    <property type="evidence" value="ECO:0007669"/>
    <property type="project" value="UniProtKB-KW"/>
</dbReference>
<dbReference type="Pfam" id="PF00534">
    <property type="entry name" value="Glycos_transf_1"/>
    <property type="match status" value="1"/>
</dbReference>
<dbReference type="Gene3D" id="3.40.50.2000">
    <property type="entry name" value="Glycogen Phosphorylase B"/>
    <property type="match status" value="2"/>
</dbReference>
<evidence type="ECO:0000259" key="2">
    <source>
        <dbReference type="Pfam" id="PF13439"/>
    </source>
</evidence>
<gene>
    <name evidence="3" type="ORF">DESUT3_28660</name>
</gene>
<dbReference type="SUPFAM" id="SSF53756">
    <property type="entry name" value="UDP-Glycosyltransferase/glycogen phosphorylase"/>
    <property type="match status" value="1"/>
</dbReference>
<reference evidence="3 4" key="1">
    <citation type="journal article" date="2016" name="C (Basel)">
        <title>Selective Growth of and Electricity Production by Marine Exoelectrogenic Bacteria in Self-Aggregated Hydrogel of Microbially Reduced Graphene Oxide.</title>
        <authorList>
            <person name="Yoshida N."/>
            <person name="Goto Y."/>
            <person name="Miyata Y."/>
        </authorList>
    </citation>
    <scope>NUCLEOTIDE SEQUENCE [LARGE SCALE GENOMIC DNA]</scope>
    <source>
        <strain evidence="3 4">NIT-T3</strain>
    </source>
</reference>
<accession>A0ABM8HTZ5</accession>